<gene>
    <name evidence="5" type="ORF">SPIROBIBN47_290132</name>
</gene>
<protein>
    <submittedName>
        <fullName evidence="5">Putative Acetyltransferase, GNAT family</fullName>
    </submittedName>
</protein>
<dbReference type="PANTHER" id="PTHR43877">
    <property type="entry name" value="AMINOALKYLPHOSPHONATE N-ACETYLTRANSFERASE-RELATED-RELATED"/>
    <property type="match status" value="1"/>
</dbReference>
<evidence type="ECO:0000256" key="3">
    <source>
        <dbReference type="SAM" id="MobiDB-lite"/>
    </source>
</evidence>
<sequence>METHHVPGARQENRAGSPSLSGRALMIRSATLEDSPALASLAGQLGYPASPEKVRERLPRYIGAPEARVIVAEHEGQVIGWTSIEVVDHFYLDKFAEISGFVVDERFRGQGVGHALMQEAERWTAAHGLSTLRLKTNVVREDAHRFYENLGFERTKTQYTYVKKLARLAADL</sequence>
<dbReference type="Gene3D" id="3.40.630.30">
    <property type="match status" value="1"/>
</dbReference>
<keyword evidence="2" id="KW-0012">Acyltransferase</keyword>
<feature type="domain" description="N-acetyltransferase" evidence="4">
    <location>
        <begin position="25"/>
        <end position="171"/>
    </location>
</feature>
<dbReference type="EMBL" id="FWDM01000022">
    <property type="protein sequence ID" value="SLM13606.1"/>
    <property type="molecule type" value="Genomic_DNA"/>
</dbReference>
<proteinExistence type="predicted"/>
<dbReference type="PANTHER" id="PTHR43877:SF2">
    <property type="entry name" value="AMINOALKYLPHOSPHONATE N-ACETYLTRANSFERASE-RELATED"/>
    <property type="match status" value="1"/>
</dbReference>
<dbReference type="PROSITE" id="PS51186">
    <property type="entry name" value="GNAT"/>
    <property type="match status" value="1"/>
</dbReference>
<evidence type="ECO:0000259" key="4">
    <source>
        <dbReference type="PROSITE" id="PS51186"/>
    </source>
</evidence>
<dbReference type="CDD" id="cd04301">
    <property type="entry name" value="NAT_SF"/>
    <property type="match status" value="1"/>
</dbReference>
<accession>A0A3P3XK18</accession>
<dbReference type="InterPro" id="IPR016181">
    <property type="entry name" value="Acyl_CoA_acyltransferase"/>
</dbReference>
<dbReference type="InterPro" id="IPR050832">
    <property type="entry name" value="Bact_Acetyltransf"/>
</dbReference>
<evidence type="ECO:0000313" key="5">
    <source>
        <dbReference type="EMBL" id="SLM13606.1"/>
    </source>
</evidence>
<reference evidence="5" key="1">
    <citation type="submission" date="2017-02" db="EMBL/GenBank/DDBJ databases">
        <authorList>
            <person name="Regsiter A."/>
            <person name="William W."/>
        </authorList>
    </citation>
    <scope>NUCLEOTIDE SEQUENCE</scope>
    <source>
        <strain evidence="5">Bib</strain>
    </source>
</reference>
<organism evidence="5">
    <name type="scientific">uncultured spirochete</name>
    <dbReference type="NCBI Taxonomy" id="156406"/>
    <lineage>
        <taxon>Bacteria</taxon>
        <taxon>Pseudomonadati</taxon>
        <taxon>Spirochaetota</taxon>
        <taxon>Spirochaetia</taxon>
        <taxon>Spirochaetales</taxon>
        <taxon>environmental samples</taxon>
    </lineage>
</organism>
<dbReference type="SUPFAM" id="SSF55729">
    <property type="entry name" value="Acyl-CoA N-acyltransferases (Nat)"/>
    <property type="match status" value="1"/>
</dbReference>
<keyword evidence="1 5" id="KW-0808">Transferase</keyword>
<dbReference type="InterPro" id="IPR000182">
    <property type="entry name" value="GNAT_dom"/>
</dbReference>
<dbReference type="Pfam" id="PF00583">
    <property type="entry name" value="Acetyltransf_1"/>
    <property type="match status" value="1"/>
</dbReference>
<evidence type="ECO:0000256" key="2">
    <source>
        <dbReference type="ARBA" id="ARBA00023315"/>
    </source>
</evidence>
<dbReference type="GO" id="GO:0016747">
    <property type="term" value="F:acyltransferase activity, transferring groups other than amino-acyl groups"/>
    <property type="evidence" value="ECO:0007669"/>
    <property type="project" value="InterPro"/>
</dbReference>
<dbReference type="AlphaFoldDB" id="A0A3P3XK18"/>
<feature type="region of interest" description="Disordered" evidence="3">
    <location>
        <begin position="1"/>
        <end position="20"/>
    </location>
</feature>
<evidence type="ECO:0000256" key="1">
    <source>
        <dbReference type="ARBA" id="ARBA00022679"/>
    </source>
</evidence>
<name>A0A3P3XK18_9SPIR</name>